<gene>
    <name evidence="1" type="ORF">M378DRAFT_173738</name>
</gene>
<evidence type="ECO:0000313" key="2">
    <source>
        <dbReference type="Proteomes" id="UP000054549"/>
    </source>
</evidence>
<sequence>MFGDCIENPIVPQFHIRNDALGLFDITHRGVWEVNIWIPTQNPTQPHSVVEKMSRLCVVGMGGPGG</sequence>
<protein>
    <submittedName>
        <fullName evidence="1">Uncharacterized protein</fullName>
    </submittedName>
</protein>
<dbReference type="InParanoid" id="A0A0C2RY86"/>
<organism evidence="1 2">
    <name type="scientific">Amanita muscaria (strain Koide BX008)</name>
    <dbReference type="NCBI Taxonomy" id="946122"/>
    <lineage>
        <taxon>Eukaryota</taxon>
        <taxon>Fungi</taxon>
        <taxon>Dikarya</taxon>
        <taxon>Basidiomycota</taxon>
        <taxon>Agaricomycotina</taxon>
        <taxon>Agaricomycetes</taxon>
        <taxon>Agaricomycetidae</taxon>
        <taxon>Agaricales</taxon>
        <taxon>Pluteineae</taxon>
        <taxon>Amanitaceae</taxon>
        <taxon>Amanita</taxon>
    </lineage>
</organism>
<name>A0A0C2RY86_AMAMK</name>
<dbReference type="AlphaFoldDB" id="A0A0C2RY86"/>
<dbReference type="HOGENOM" id="CLU_2830687_0_0_1"/>
<dbReference type="EMBL" id="KN818535">
    <property type="protein sequence ID" value="KIL55295.1"/>
    <property type="molecule type" value="Genomic_DNA"/>
</dbReference>
<accession>A0A0C2RY86</accession>
<dbReference type="Proteomes" id="UP000054549">
    <property type="component" value="Unassembled WGS sequence"/>
</dbReference>
<evidence type="ECO:0000313" key="1">
    <source>
        <dbReference type="EMBL" id="KIL55295.1"/>
    </source>
</evidence>
<reference evidence="1 2" key="1">
    <citation type="submission" date="2014-04" db="EMBL/GenBank/DDBJ databases">
        <title>Evolutionary Origins and Diversification of the Mycorrhizal Mutualists.</title>
        <authorList>
            <consortium name="DOE Joint Genome Institute"/>
            <consortium name="Mycorrhizal Genomics Consortium"/>
            <person name="Kohler A."/>
            <person name="Kuo A."/>
            <person name="Nagy L.G."/>
            <person name="Floudas D."/>
            <person name="Copeland A."/>
            <person name="Barry K.W."/>
            <person name="Cichocki N."/>
            <person name="Veneault-Fourrey C."/>
            <person name="LaButti K."/>
            <person name="Lindquist E.A."/>
            <person name="Lipzen A."/>
            <person name="Lundell T."/>
            <person name="Morin E."/>
            <person name="Murat C."/>
            <person name="Riley R."/>
            <person name="Ohm R."/>
            <person name="Sun H."/>
            <person name="Tunlid A."/>
            <person name="Henrissat B."/>
            <person name="Grigoriev I.V."/>
            <person name="Hibbett D.S."/>
            <person name="Martin F."/>
        </authorList>
    </citation>
    <scope>NUCLEOTIDE SEQUENCE [LARGE SCALE GENOMIC DNA]</scope>
    <source>
        <strain evidence="1 2">Koide BX008</strain>
    </source>
</reference>
<keyword evidence="2" id="KW-1185">Reference proteome</keyword>
<proteinExistence type="predicted"/>